<dbReference type="InterPro" id="IPR000980">
    <property type="entry name" value="SH2"/>
</dbReference>
<feature type="region of interest" description="Disordered" evidence="3">
    <location>
        <begin position="292"/>
        <end position="370"/>
    </location>
</feature>
<evidence type="ECO:0000313" key="6">
    <source>
        <dbReference type="EMBL" id="EGD76299.1"/>
    </source>
</evidence>
<feature type="compositionally biased region" description="Low complexity" evidence="3">
    <location>
        <begin position="115"/>
        <end position="149"/>
    </location>
</feature>
<evidence type="ECO:0000256" key="2">
    <source>
        <dbReference type="PROSITE-ProRule" id="PRU00191"/>
    </source>
</evidence>
<feature type="compositionally biased region" description="Basic and acidic residues" evidence="3">
    <location>
        <begin position="61"/>
        <end position="87"/>
    </location>
</feature>
<sequence length="609" mass="69200">MYLLDAKRKAERKQKEREAKEKRERKKQELAQAKAERKRALEAAAAQKERAQMERAMAASKAEEELRRKEEAQMQEALRRSVEEEQRAQALARRQAQARQKQQAAAMERQRQRQLEQQQQQHRQQQMQAQAGRRPTAPRAAPQQQQQQQSASEDPEQMLRQWRDVKVMCKYVGTFEVGTGAVDRESVKAGIAVMKEYIAQGRPACLLVCLEGIKVIDNSAFAVVMAHALQNVTMCTVVRDHALFGFVARDATRRQQQYCHVFHMPSPRHAQGTHTTVSKAFKLAFYKHRTRQGLETSSDERAERRQWAKHNPLQGAPHHKDVRSLSTSTASEHSPRRTPSSEAGLRGMPASPSAPQHHHHQQQQQQQENDLLEDVQEEEPPAVVVTMEERYDALGSQHPSQDPDLQPRPPQRQQRQQRQQQGMRYDGIVEEEVFPGPQRATQPSAPSMAALDREMQELELLAESQQEQDDGGLALLESAPWYQAGLPREIAMELLSMSDDGAFLVRQSQSHAGHFALTMKALGRIHNFIIKRTAGGFMLGSEHDGERIFHDLGELILFHSEHRGLLPCTLNLDAMNALSNDPSPEGDGDEADRTSFIDPDYESLRDINF</sequence>
<feature type="region of interest" description="Disordered" evidence="3">
    <location>
        <begin position="1"/>
        <end position="157"/>
    </location>
</feature>
<evidence type="ECO:0000256" key="1">
    <source>
        <dbReference type="ARBA" id="ARBA00022999"/>
    </source>
</evidence>
<dbReference type="SUPFAM" id="SSF50729">
    <property type="entry name" value="PH domain-like"/>
    <property type="match status" value="1"/>
</dbReference>
<dbReference type="Gene3D" id="2.30.29.30">
    <property type="entry name" value="Pleckstrin-homology domain (PH domain)/Phosphotyrosine-binding domain (PTB)"/>
    <property type="match status" value="1"/>
</dbReference>
<feature type="region of interest" description="Disordered" evidence="3">
    <location>
        <begin position="577"/>
        <end position="596"/>
    </location>
</feature>
<dbReference type="PROSITE" id="PS01179">
    <property type="entry name" value="PID"/>
    <property type="match status" value="1"/>
</dbReference>
<keyword evidence="7" id="KW-1185">Reference proteome</keyword>
<dbReference type="InterPro" id="IPR011993">
    <property type="entry name" value="PH-like_dom_sf"/>
</dbReference>
<organism evidence="7">
    <name type="scientific">Salpingoeca rosetta (strain ATCC 50818 / BSB-021)</name>
    <dbReference type="NCBI Taxonomy" id="946362"/>
    <lineage>
        <taxon>Eukaryota</taxon>
        <taxon>Choanoflagellata</taxon>
        <taxon>Craspedida</taxon>
        <taxon>Salpingoecidae</taxon>
        <taxon>Salpingoeca</taxon>
    </lineage>
</organism>
<feature type="compositionally biased region" description="Low complexity" evidence="3">
    <location>
        <begin position="88"/>
        <end position="107"/>
    </location>
</feature>
<dbReference type="SUPFAM" id="SSF55550">
    <property type="entry name" value="SH2 domain"/>
    <property type="match status" value="1"/>
</dbReference>
<dbReference type="RefSeq" id="XP_004998474.1">
    <property type="nucleotide sequence ID" value="XM_004998417.1"/>
</dbReference>
<dbReference type="Gene3D" id="3.30.505.10">
    <property type="entry name" value="SH2 domain"/>
    <property type="match status" value="1"/>
</dbReference>
<dbReference type="SMART" id="SM00462">
    <property type="entry name" value="PTB"/>
    <property type="match status" value="1"/>
</dbReference>
<keyword evidence="1 2" id="KW-0727">SH2 domain</keyword>
<proteinExistence type="predicted"/>
<feature type="compositionally biased region" description="Low complexity" evidence="3">
    <location>
        <begin position="411"/>
        <end position="421"/>
    </location>
</feature>
<gene>
    <name evidence="6" type="ORF">PTSG_01002</name>
</gene>
<dbReference type="Pfam" id="PF00017">
    <property type="entry name" value="SH2"/>
    <property type="match status" value="1"/>
</dbReference>
<evidence type="ECO:0000259" key="4">
    <source>
        <dbReference type="PROSITE" id="PS01179"/>
    </source>
</evidence>
<dbReference type="InterPro" id="IPR006020">
    <property type="entry name" value="PTB/PI_dom"/>
</dbReference>
<dbReference type="OMA" id="RHIALEC"/>
<dbReference type="PROSITE" id="PS50001">
    <property type="entry name" value="SH2"/>
    <property type="match status" value="1"/>
</dbReference>
<name>F2TY40_SALR5</name>
<dbReference type="KEGG" id="sre:PTSG_01002"/>
<dbReference type="AlphaFoldDB" id="F2TY40"/>
<dbReference type="Proteomes" id="UP000007799">
    <property type="component" value="Unassembled WGS sequence"/>
</dbReference>
<evidence type="ECO:0000313" key="7">
    <source>
        <dbReference type="Proteomes" id="UP000007799"/>
    </source>
</evidence>
<evidence type="ECO:0000259" key="5">
    <source>
        <dbReference type="PROSITE" id="PS50001"/>
    </source>
</evidence>
<accession>F2TY40</accession>
<dbReference type="GeneID" id="16079068"/>
<dbReference type="eggNOG" id="ENOG502QR6J">
    <property type="taxonomic scope" value="Eukaryota"/>
</dbReference>
<dbReference type="PANTHER" id="PTHR15832:SF2">
    <property type="entry name" value="SH2 DOMAIN-CONTAINING PROTEIN"/>
    <property type="match status" value="1"/>
</dbReference>
<feature type="region of interest" description="Disordered" evidence="3">
    <location>
        <begin position="394"/>
        <end position="423"/>
    </location>
</feature>
<protein>
    <recommendedName>
        <fullName evidence="8">SH2 domain-containing protein</fullName>
    </recommendedName>
</protein>
<feature type="compositionally biased region" description="Polar residues" evidence="3">
    <location>
        <begin position="324"/>
        <end position="341"/>
    </location>
</feature>
<reference evidence="6" key="1">
    <citation type="submission" date="2009-08" db="EMBL/GenBank/DDBJ databases">
        <title>Annotation of Salpingoeca rosetta.</title>
        <authorList>
            <consortium name="The Broad Institute Genome Sequencing Platform"/>
            <person name="Russ C."/>
            <person name="Cuomo C."/>
            <person name="Burger G."/>
            <person name="Gray M.W."/>
            <person name="Holland P.W.H."/>
            <person name="King N."/>
            <person name="Lang F.B.F."/>
            <person name="Roger A.J."/>
            <person name="Ruiz-Trillo I."/>
            <person name="Young S.K."/>
            <person name="Zeng Q."/>
            <person name="Gargeya S."/>
            <person name="Alvarado L."/>
            <person name="Berlin A."/>
            <person name="Chapman S.B."/>
            <person name="Chen Z."/>
            <person name="Freedman E."/>
            <person name="Gellesch M."/>
            <person name="Goldberg J."/>
            <person name="Griggs A."/>
            <person name="Gujja S."/>
            <person name="Heilman E."/>
            <person name="Heiman D."/>
            <person name="Howarth C."/>
            <person name="Mehta T."/>
            <person name="Neiman D."/>
            <person name="Pearson M."/>
            <person name="Roberts A."/>
            <person name="Saif S."/>
            <person name="Shea T."/>
            <person name="Shenoy N."/>
            <person name="Sisk P."/>
            <person name="Stolte C."/>
            <person name="Sykes S."/>
            <person name="White J."/>
            <person name="Yandava C."/>
            <person name="Haas B."/>
            <person name="Nusbaum C."/>
            <person name="Birren B."/>
        </authorList>
    </citation>
    <scope>NUCLEOTIDE SEQUENCE [LARGE SCALE GENOMIC DNA]</scope>
    <source>
        <strain evidence="6">ATCC 50818</strain>
    </source>
</reference>
<dbReference type="InterPro" id="IPR036860">
    <property type="entry name" value="SH2_dom_sf"/>
</dbReference>
<dbReference type="CDD" id="cd13157">
    <property type="entry name" value="PTB_tensin-related"/>
    <property type="match status" value="1"/>
</dbReference>
<evidence type="ECO:0008006" key="8">
    <source>
        <dbReference type="Google" id="ProtNLM"/>
    </source>
</evidence>
<feature type="domain" description="PID" evidence="4">
    <location>
        <begin position="165"/>
        <end position="285"/>
    </location>
</feature>
<dbReference type="SMART" id="SM00252">
    <property type="entry name" value="SH2"/>
    <property type="match status" value="1"/>
</dbReference>
<dbReference type="OrthoDB" id="10013007at2759"/>
<dbReference type="EMBL" id="GL832956">
    <property type="protein sequence ID" value="EGD76299.1"/>
    <property type="molecule type" value="Genomic_DNA"/>
</dbReference>
<dbReference type="InParanoid" id="F2TY40"/>
<evidence type="ECO:0000256" key="3">
    <source>
        <dbReference type="SAM" id="MobiDB-lite"/>
    </source>
</evidence>
<dbReference type="CDD" id="cd00173">
    <property type="entry name" value="SH2"/>
    <property type="match status" value="1"/>
</dbReference>
<feature type="compositionally biased region" description="Basic and acidic residues" evidence="3">
    <location>
        <begin position="1"/>
        <end position="53"/>
    </location>
</feature>
<dbReference type="PANTHER" id="PTHR15832">
    <property type="entry name" value="SHC (SRC HOMOLOGY DOMAIN C-TERMINAL) ADAPTOR HOMOLOG"/>
    <property type="match status" value="1"/>
</dbReference>
<feature type="domain" description="SH2" evidence="5">
    <location>
        <begin position="481"/>
        <end position="574"/>
    </location>
</feature>